<evidence type="ECO:0000313" key="3">
    <source>
        <dbReference type="Proteomes" id="UP001280897"/>
    </source>
</evidence>
<reference evidence="2" key="1">
    <citation type="journal article" date="2023" name="PeerJ">
        <title>Selection and evaluation of lactic acid bacteria from chicken feces in Thailand as potential probiotics.</title>
        <authorList>
            <person name="Khurajog B."/>
            <person name="Disastra Y."/>
            <person name="Lawwyne L.D."/>
            <person name="Sirichokchatchawan W."/>
            <person name="Niyomtham W."/>
            <person name="Yindee J."/>
            <person name="Hampson D.J."/>
            <person name="Prapasarakul N."/>
        </authorList>
    </citation>
    <scope>NUCLEOTIDE SEQUENCE</scope>
    <source>
        <strain evidence="2">BF9</strain>
    </source>
</reference>
<dbReference type="EMBL" id="JAWJAV010000002">
    <property type="protein sequence ID" value="MDV2620717.1"/>
    <property type="molecule type" value="Genomic_DNA"/>
</dbReference>
<keyword evidence="1" id="KW-0472">Membrane</keyword>
<dbReference type="AlphaFoldDB" id="A0AAW8YEK3"/>
<feature type="transmembrane region" description="Helical" evidence="1">
    <location>
        <begin position="27"/>
        <end position="46"/>
    </location>
</feature>
<proteinExistence type="predicted"/>
<protein>
    <submittedName>
        <fullName evidence="2">DUF4811 domain-containing protein</fullName>
    </submittedName>
</protein>
<dbReference type="InterPro" id="IPR032083">
    <property type="entry name" value="DUF4811"/>
</dbReference>
<sequence length="254" mass="28853">MIIFLLILAVIATFVSMTLIPKPVVRYICTAISAIVVVGSVALLVMNDREHFGMKKITETTTQTVYSVSPSKQMPMLLYKNIGTDGKERVYVYKKDADKKKTSHTELGKTTNRVKTTNDDQARLEKKTTRWVYKNDTYRLWFGIAGNDREVSHRVNTFYVPKNWPTLSTTEAAKLQKLVKQNQASMKKDATKYVKAKVTATVKDTLKAALQKNPRMSPAEQKKLTDKTTAEATKKFSAEYQAQMMQKLIEQAKK</sequence>
<dbReference type="Pfam" id="PF16069">
    <property type="entry name" value="DUF4811"/>
    <property type="match status" value="1"/>
</dbReference>
<keyword evidence="1" id="KW-0812">Transmembrane</keyword>
<keyword evidence="1" id="KW-1133">Transmembrane helix</keyword>
<dbReference type="Proteomes" id="UP001280897">
    <property type="component" value="Unassembled WGS sequence"/>
</dbReference>
<organism evidence="2 3">
    <name type="scientific">Pediococcus acidilactici</name>
    <dbReference type="NCBI Taxonomy" id="1254"/>
    <lineage>
        <taxon>Bacteria</taxon>
        <taxon>Bacillati</taxon>
        <taxon>Bacillota</taxon>
        <taxon>Bacilli</taxon>
        <taxon>Lactobacillales</taxon>
        <taxon>Lactobacillaceae</taxon>
        <taxon>Pediococcus</taxon>
        <taxon>Pediococcus acidilactici group</taxon>
    </lineage>
</organism>
<reference evidence="2" key="2">
    <citation type="submission" date="2023-10" db="EMBL/GenBank/DDBJ databases">
        <authorList>
            <person name="Khurajog B."/>
        </authorList>
    </citation>
    <scope>NUCLEOTIDE SEQUENCE</scope>
    <source>
        <strain evidence="2">BF9</strain>
    </source>
</reference>
<evidence type="ECO:0000313" key="2">
    <source>
        <dbReference type="EMBL" id="MDV2620717.1"/>
    </source>
</evidence>
<comment type="caution">
    <text evidence="2">The sequence shown here is derived from an EMBL/GenBank/DDBJ whole genome shotgun (WGS) entry which is preliminary data.</text>
</comment>
<dbReference type="RefSeq" id="WP_160185643.1">
    <property type="nucleotide sequence ID" value="NZ_CP096031.1"/>
</dbReference>
<evidence type="ECO:0000256" key="1">
    <source>
        <dbReference type="SAM" id="Phobius"/>
    </source>
</evidence>
<gene>
    <name evidence="2" type="ORF">R0G89_03095</name>
</gene>
<accession>A0AAW8YEK3</accession>
<name>A0AAW8YEK3_PEDAC</name>